<feature type="transmembrane region" description="Helical" evidence="8">
    <location>
        <begin position="91"/>
        <end position="109"/>
    </location>
</feature>
<evidence type="ECO:0000259" key="9">
    <source>
        <dbReference type="PROSITE" id="PS50850"/>
    </source>
</evidence>
<dbReference type="PROSITE" id="PS50850">
    <property type="entry name" value="MFS"/>
    <property type="match status" value="1"/>
</dbReference>
<evidence type="ECO:0000256" key="3">
    <source>
        <dbReference type="ARBA" id="ARBA00022448"/>
    </source>
</evidence>
<dbReference type="KEGG" id="apuu:APUU_50150A"/>
<comment type="subcellular location">
    <subcellularLocation>
        <location evidence="1">Membrane</location>
        <topology evidence="1">Multi-pass membrane protein</topology>
    </subcellularLocation>
</comment>
<dbReference type="InterPro" id="IPR036259">
    <property type="entry name" value="MFS_trans_sf"/>
</dbReference>
<feature type="transmembrane region" description="Helical" evidence="8">
    <location>
        <begin position="149"/>
        <end position="174"/>
    </location>
</feature>
<feature type="transmembrane region" description="Helical" evidence="8">
    <location>
        <begin position="311"/>
        <end position="333"/>
    </location>
</feature>
<feature type="transmembrane region" description="Helical" evidence="8">
    <location>
        <begin position="440"/>
        <end position="459"/>
    </location>
</feature>
<feature type="transmembrane region" description="Helical" evidence="8">
    <location>
        <begin position="410"/>
        <end position="428"/>
    </location>
</feature>
<feature type="transmembrane region" description="Helical" evidence="8">
    <location>
        <begin position="115"/>
        <end position="137"/>
    </location>
</feature>
<feature type="transmembrane region" description="Helical" evidence="8">
    <location>
        <begin position="272"/>
        <end position="291"/>
    </location>
</feature>
<dbReference type="PROSITE" id="PS00216">
    <property type="entry name" value="SUGAR_TRANSPORT_1"/>
    <property type="match status" value="1"/>
</dbReference>
<dbReference type="AlphaFoldDB" id="A0A7R7XRG7"/>
<dbReference type="RefSeq" id="XP_041557633.1">
    <property type="nucleotide sequence ID" value="XM_041705115.1"/>
</dbReference>
<evidence type="ECO:0000256" key="8">
    <source>
        <dbReference type="SAM" id="Phobius"/>
    </source>
</evidence>
<evidence type="ECO:0000256" key="1">
    <source>
        <dbReference type="ARBA" id="ARBA00004141"/>
    </source>
</evidence>
<evidence type="ECO:0000256" key="5">
    <source>
        <dbReference type="ARBA" id="ARBA00022989"/>
    </source>
</evidence>
<evidence type="ECO:0000313" key="11">
    <source>
        <dbReference type="Proteomes" id="UP000654913"/>
    </source>
</evidence>
<evidence type="ECO:0000256" key="7">
    <source>
        <dbReference type="RuleBase" id="RU003346"/>
    </source>
</evidence>
<dbReference type="Gene3D" id="1.20.1250.20">
    <property type="entry name" value="MFS general substrate transporter like domains"/>
    <property type="match status" value="1"/>
</dbReference>
<feature type="transmembrane region" description="Helical" evidence="8">
    <location>
        <begin position="12"/>
        <end position="32"/>
    </location>
</feature>
<dbReference type="NCBIfam" id="TIGR00879">
    <property type="entry name" value="SP"/>
    <property type="match status" value="1"/>
</dbReference>
<dbReference type="InterPro" id="IPR050360">
    <property type="entry name" value="MFS_Sugar_Transporters"/>
</dbReference>
<keyword evidence="6 8" id="KW-0472">Membrane</keyword>
<accession>A0A7R7XRG7</accession>
<dbReference type="GeneID" id="64975444"/>
<reference evidence="10" key="2">
    <citation type="submission" date="2021-02" db="EMBL/GenBank/DDBJ databases">
        <title>Aspergillus puulaauensis MK2 genome sequence.</title>
        <authorList>
            <person name="Futagami T."/>
            <person name="Mori K."/>
            <person name="Kadooka C."/>
            <person name="Tanaka T."/>
        </authorList>
    </citation>
    <scope>NUCLEOTIDE SEQUENCE</scope>
    <source>
        <strain evidence="10">MK2</strain>
    </source>
</reference>
<feature type="domain" description="Major facilitator superfamily (MFS) profile" evidence="9">
    <location>
        <begin position="14"/>
        <end position="463"/>
    </location>
</feature>
<dbReference type="Proteomes" id="UP000654913">
    <property type="component" value="Chromosome 5"/>
</dbReference>
<dbReference type="GO" id="GO:0016020">
    <property type="term" value="C:membrane"/>
    <property type="evidence" value="ECO:0007669"/>
    <property type="project" value="UniProtKB-SubCell"/>
</dbReference>
<dbReference type="PRINTS" id="PR00171">
    <property type="entry name" value="SUGRTRNSPORT"/>
</dbReference>
<evidence type="ECO:0000256" key="4">
    <source>
        <dbReference type="ARBA" id="ARBA00022692"/>
    </source>
</evidence>
<comment type="similarity">
    <text evidence="2 7">Belongs to the major facilitator superfamily. Sugar transporter (TC 2.A.1.1) family.</text>
</comment>
<dbReference type="EMBL" id="AP024447">
    <property type="protein sequence ID" value="BCS25439.1"/>
    <property type="molecule type" value="Genomic_DNA"/>
</dbReference>
<dbReference type="PANTHER" id="PTHR48022:SF11">
    <property type="entry name" value="MONOSACCHARIDE TRANSPORTER (HXT8), PUTATIVE (AFU_ORTHOLOGUE AFUA_2G08120)-RELATED"/>
    <property type="match status" value="1"/>
</dbReference>
<protein>
    <recommendedName>
        <fullName evidence="9">Major facilitator superfamily (MFS) profile domain-containing protein</fullName>
    </recommendedName>
</protein>
<dbReference type="OrthoDB" id="6612291at2759"/>
<dbReference type="FunFam" id="1.20.1250.20:FF:000134">
    <property type="entry name" value="MFS sugar transporter protein"/>
    <property type="match status" value="1"/>
</dbReference>
<dbReference type="InterPro" id="IPR020846">
    <property type="entry name" value="MFS_dom"/>
</dbReference>
<evidence type="ECO:0000256" key="2">
    <source>
        <dbReference type="ARBA" id="ARBA00010992"/>
    </source>
</evidence>
<dbReference type="InterPro" id="IPR005829">
    <property type="entry name" value="Sugar_transporter_CS"/>
</dbReference>
<feature type="transmembrane region" description="Helical" evidence="8">
    <location>
        <begin position="340"/>
        <end position="360"/>
    </location>
</feature>
<feature type="transmembrane region" description="Helical" evidence="8">
    <location>
        <begin position="186"/>
        <end position="203"/>
    </location>
</feature>
<feature type="transmembrane region" description="Helical" evidence="8">
    <location>
        <begin position="64"/>
        <end position="84"/>
    </location>
</feature>
<keyword evidence="11" id="KW-1185">Reference proteome</keyword>
<dbReference type="InterPro" id="IPR003663">
    <property type="entry name" value="Sugar/inositol_transpt"/>
</dbReference>
<dbReference type="InterPro" id="IPR005828">
    <property type="entry name" value="MFS_sugar_transport-like"/>
</dbReference>
<name>A0A7R7XRG7_9EURO</name>
<feature type="transmembrane region" description="Helical" evidence="8">
    <location>
        <begin position="372"/>
        <end position="398"/>
    </location>
</feature>
<dbReference type="SUPFAM" id="SSF103473">
    <property type="entry name" value="MFS general substrate transporter"/>
    <property type="match status" value="1"/>
</dbReference>
<dbReference type="PANTHER" id="PTHR48022">
    <property type="entry name" value="PLASTIDIC GLUCOSE TRANSPORTER 4"/>
    <property type="match status" value="1"/>
</dbReference>
<organism evidence="10 11">
    <name type="scientific">Aspergillus puulaauensis</name>
    <dbReference type="NCBI Taxonomy" id="1220207"/>
    <lineage>
        <taxon>Eukaryota</taxon>
        <taxon>Fungi</taxon>
        <taxon>Dikarya</taxon>
        <taxon>Ascomycota</taxon>
        <taxon>Pezizomycotina</taxon>
        <taxon>Eurotiomycetes</taxon>
        <taxon>Eurotiomycetidae</taxon>
        <taxon>Eurotiales</taxon>
        <taxon>Aspergillaceae</taxon>
        <taxon>Aspergillus</taxon>
    </lineage>
</organism>
<reference evidence="10" key="1">
    <citation type="submission" date="2021-01" db="EMBL/GenBank/DDBJ databases">
        <authorList>
            <consortium name="Aspergillus puulaauensis MK2 genome sequencing consortium"/>
            <person name="Kazuki M."/>
            <person name="Futagami T."/>
        </authorList>
    </citation>
    <scope>NUCLEOTIDE SEQUENCE</scope>
    <source>
        <strain evidence="10">MK2</strain>
    </source>
</reference>
<keyword evidence="4 8" id="KW-0812">Transmembrane</keyword>
<keyword evidence="3 7" id="KW-0813">Transport</keyword>
<dbReference type="GO" id="GO:0005351">
    <property type="term" value="F:carbohydrate:proton symporter activity"/>
    <property type="evidence" value="ECO:0007669"/>
    <property type="project" value="TreeGrafter"/>
</dbReference>
<keyword evidence="5 8" id="KW-1133">Transmembrane helix</keyword>
<dbReference type="Pfam" id="PF00083">
    <property type="entry name" value="Sugar_tr"/>
    <property type="match status" value="1"/>
</dbReference>
<sequence length="525" mass="58419">MGVTIHFRWKNFFICFAISLGALAYGYLAAIISTTMGKPAFLLYMGLGDESGEVFHDKENLQGAITSVFQAGAIIGCLCSCYITDTYGRKAGMIYCSMLSILGAAGLTGSPNIGAFITFRFFAGAGSWGYTAVAPVYCSELAPPSVRGFFVGMIGAMLGLGYATANYFGLAFYYASDPTVSWRAPLGLQLFFPVMILCILPFIPESPRYYLMMDKKEQAWSVIEKLHEDPTDRENEFARREFYQMAQQAAYDRTINSSWIELFRRPSYRKRVLFGMFLMILCQSTGELVLNQYNQEPKFYAELGYNTLQTLILQTGRNSIAFLGNLIGAFIIDRFGRRKLLLNGLGGCIVYLCIEAAMVAQYADSGTNRAGLGVGVAALYVFLVFYALGMDAASWVILSEIFPNFIRAKGYAVAVATKSAINLVYLQVTPMGFAELGWRYFMVYVSISVVGFVLLYWAAPETKGIPLEEVAALFGDKDDIMVYQDQIHVDHTSHKVVVDGHREHTEIRQRTVEERTDRGVDREGV</sequence>
<gene>
    <name evidence="10" type="ORF">APUU_50150A</name>
</gene>
<proteinExistence type="inferred from homology"/>
<evidence type="ECO:0000256" key="6">
    <source>
        <dbReference type="ARBA" id="ARBA00023136"/>
    </source>
</evidence>
<evidence type="ECO:0000313" key="10">
    <source>
        <dbReference type="EMBL" id="BCS25439.1"/>
    </source>
</evidence>